<reference evidence="2" key="1">
    <citation type="submission" date="2025-08" db="UniProtKB">
        <authorList>
            <consortium name="RefSeq"/>
        </authorList>
    </citation>
    <scope>IDENTIFICATION</scope>
</reference>
<dbReference type="InterPro" id="IPR009297">
    <property type="entry name" value="DUF952"/>
</dbReference>
<sequence>MALEKKKEFVYRVSTVAEWDELQANDNTLGGDLDRRTGCIHLSIINPVKKVLKNCFQGREDLFLLQVDTAKLGDGLIYEAVDESNSFPHFYGPARSFGPLSLDAVRKAKKLQLVNGEFSCNMLTESLN</sequence>
<proteinExistence type="predicted"/>
<dbReference type="RefSeq" id="XP_039120041.1">
    <property type="nucleotide sequence ID" value="XM_039264107.1"/>
</dbReference>
<evidence type="ECO:0000313" key="2">
    <source>
        <dbReference type="RefSeq" id="XP_039120041.1"/>
    </source>
</evidence>
<dbReference type="Pfam" id="PF06108">
    <property type="entry name" value="DUF952"/>
    <property type="match status" value="1"/>
</dbReference>
<protein>
    <submittedName>
        <fullName evidence="2">Uncharacterized protein LOC120256421</fullName>
    </submittedName>
</protein>
<gene>
    <name evidence="2" type="primary">LOC120256421</name>
</gene>
<name>A0AB40AYH7_DIOCR</name>
<organism evidence="1 2">
    <name type="scientific">Dioscorea cayennensis subsp. rotundata</name>
    <name type="common">White Guinea yam</name>
    <name type="synonym">Dioscorea rotundata</name>
    <dbReference type="NCBI Taxonomy" id="55577"/>
    <lineage>
        <taxon>Eukaryota</taxon>
        <taxon>Viridiplantae</taxon>
        <taxon>Streptophyta</taxon>
        <taxon>Embryophyta</taxon>
        <taxon>Tracheophyta</taxon>
        <taxon>Spermatophyta</taxon>
        <taxon>Magnoliopsida</taxon>
        <taxon>Liliopsida</taxon>
        <taxon>Dioscoreales</taxon>
        <taxon>Dioscoreaceae</taxon>
        <taxon>Dioscorea</taxon>
    </lineage>
</organism>
<evidence type="ECO:0000313" key="1">
    <source>
        <dbReference type="Proteomes" id="UP001515500"/>
    </source>
</evidence>
<keyword evidence="1" id="KW-1185">Reference proteome</keyword>
<dbReference type="SUPFAM" id="SSF56399">
    <property type="entry name" value="ADP-ribosylation"/>
    <property type="match status" value="1"/>
</dbReference>
<accession>A0AB40AYH7</accession>
<dbReference type="PANTHER" id="PTHR34129:SF1">
    <property type="entry name" value="DUF952 DOMAIN-CONTAINING PROTEIN"/>
    <property type="match status" value="1"/>
</dbReference>
<dbReference type="AlphaFoldDB" id="A0AB40AYH7"/>
<dbReference type="Gene3D" id="3.20.170.20">
    <property type="entry name" value="Protein of unknown function DUF952"/>
    <property type="match status" value="1"/>
</dbReference>
<dbReference type="PANTHER" id="PTHR34129">
    <property type="entry name" value="BLR1139 PROTEIN"/>
    <property type="match status" value="1"/>
</dbReference>
<dbReference type="GeneID" id="120256421"/>
<dbReference type="Proteomes" id="UP001515500">
    <property type="component" value="Unplaced"/>
</dbReference>